<feature type="domain" description="AN1-type" evidence="7">
    <location>
        <begin position="151"/>
        <end position="197"/>
    </location>
</feature>
<gene>
    <name evidence="8" type="primary">ZFAN6</name>
    <name evidence="8" type="ORF">TR130348</name>
</gene>
<evidence type="ECO:0000256" key="2">
    <source>
        <dbReference type="ARBA" id="ARBA00022771"/>
    </source>
</evidence>
<keyword evidence="2 4" id="KW-0863">Zinc-finger</keyword>
<feature type="compositionally biased region" description="Polar residues" evidence="5">
    <location>
        <begin position="89"/>
        <end position="98"/>
    </location>
</feature>
<evidence type="ECO:0000256" key="3">
    <source>
        <dbReference type="ARBA" id="ARBA00022833"/>
    </source>
</evidence>
<feature type="domain" description="A20-type" evidence="6">
    <location>
        <begin position="13"/>
        <end position="47"/>
    </location>
</feature>
<evidence type="ECO:0000256" key="4">
    <source>
        <dbReference type="PROSITE-ProRule" id="PRU00449"/>
    </source>
</evidence>
<dbReference type="GO" id="GO:0008270">
    <property type="term" value="F:zinc ion binding"/>
    <property type="evidence" value="ECO:0007669"/>
    <property type="project" value="UniProtKB-KW"/>
</dbReference>
<accession>A0A0X3PKA7</accession>
<dbReference type="Gene3D" id="1.20.5.4770">
    <property type="match status" value="1"/>
</dbReference>
<dbReference type="InterPro" id="IPR050652">
    <property type="entry name" value="AN1_A20_ZnFinger"/>
</dbReference>
<dbReference type="SUPFAM" id="SSF118310">
    <property type="entry name" value="AN1-like Zinc finger"/>
    <property type="match status" value="1"/>
</dbReference>
<dbReference type="SUPFAM" id="SSF57716">
    <property type="entry name" value="Glucocorticoid receptor-like (DNA-binding domain)"/>
    <property type="match status" value="1"/>
</dbReference>
<feature type="region of interest" description="Disordered" evidence="5">
    <location>
        <begin position="122"/>
        <end position="147"/>
    </location>
</feature>
<evidence type="ECO:0000313" key="8">
    <source>
        <dbReference type="EMBL" id="JAP52283.1"/>
    </source>
</evidence>
<dbReference type="Pfam" id="PF01428">
    <property type="entry name" value="zf-AN1"/>
    <property type="match status" value="1"/>
</dbReference>
<protein>
    <submittedName>
        <fullName evidence="8">AN1-type zinc finger protein 6</fullName>
    </submittedName>
</protein>
<name>A0A0X3PKA7_SCHSO</name>
<dbReference type="SMART" id="SM00154">
    <property type="entry name" value="ZnF_AN1"/>
    <property type="match status" value="1"/>
</dbReference>
<feature type="compositionally biased region" description="Polar residues" evidence="5">
    <location>
        <begin position="46"/>
        <end position="59"/>
    </location>
</feature>
<dbReference type="PANTHER" id="PTHR10634">
    <property type="entry name" value="AN1-TYPE ZINC FINGER PROTEIN"/>
    <property type="match status" value="1"/>
</dbReference>
<dbReference type="InterPro" id="IPR002653">
    <property type="entry name" value="Znf_A20"/>
</dbReference>
<dbReference type="FunFam" id="4.10.1110.10:FF:000001">
    <property type="entry name" value="Zinc finger AN1-type containing 6"/>
    <property type="match status" value="1"/>
</dbReference>
<dbReference type="Pfam" id="PF01754">
    <property type="entry name" value="zf-A20"/>
    <property type="match status" value="1"/>
</dbReference>
<proteinExistence type="predicted"/>
<dbReference type="InterPro" id="IPR000058">
    <property type="entry name" value="Znf_AN1"/>
</dbReference>
<reference evidence="8" key="1">
    <citation type="submission" date="2016-01" db="EMBL/GenBank/DDBJ databases">
        <title>Reference transcriptome for the parasite Schistocephalus solidus: insights into the molecular evolution of parasitism.</title>
        <authorList>
            <person name="Hebert F.O."/>
            <person name="Grambauer S."/>
            <person name="Barber I."/>
            <person name="Landry C.R."/>
            <person name="Aubin-Horth N."/>
        </authorList>
    </citation>
    <scope>NUCLEOTIDE SEQUENCE</scope>
</reference>
<dbReference type="PROSITE" id="PS51036">
    <property type="entry name" value="ZF_A20"/>
    <property type="match status" value="1"/>
</dbReference>
<dbReference type="PANTHER" id="PTHR10634:SF149">
    <property type="entry name" value="AN1-TYPE DOMAIN-CONTAINING PROTEIN-RELATED"/>
    <property type="match status" value="1"/>
</dbReference>
<evidence type="ECO:0000259" key="7">
    <source>
        <dbReference type="PROSITE" id="PS51039"/>
    </source>
</evidence>
<dbReference type="PROSITE" id="PS51039">
    <property type="entry name" value="ZF_AN1"/>
    <property type="match status" value="1"/>
</dbReference>
<sequence length="216" mass="23185">MHQSKMEENDQAQAVPRLCRKGCGFYGSPNFDGFCSKCHRDMQATAEQVQSAVRLSASSGKGLVEDKPETTDSQELLKASDEPNCLATGETSVESSPCKSPLAVTPATNPFVLVPKQPTAASSETNAALASPSDDPDKSRSVSPAASESAPKKRLRCLMCNKRVGLTGFSCRCGGLFCTLHRYSDAHDCSFNYRESGQADIRKANPQVVCSKITKI</sequence>
<keyword evidence="1" id="KW-0479">Metal-binding</keyword>
<organism evidence="8">
    <name type="scientific">Schistocephalus solidus</name>
    <name type="common">Tapeworm</name>
    <dbReference type="NCBI Taxonomy" id="70667"/>
    <lineage>
        <taxon>Eukaryota</taxon>
        <taxon>Metazoa</taxon>
        <taxon>Spiralia</taxon>
        <taxon>Lophotrochozoa</taxon>
        <taxon>Platyhelminthes</taxon>
        <taxon>Cestoda</taxon>
        <taxon>Eucestoda</taxon>
        <taxon>Diphyllobothriidea</taxon>
        <taxon>Diphyllobothriidae</taxon>
        <taxon>Schistocephalus</taxon>
    </lineage>
</organism>
<evidence type="ECO:0000256" key="5">
    <source>
        <dbReference type="SAM" id="MobiDB-lite"/>
    </source>
</evidence>
<dbReference type="AlphaFoldDB" id="A0A0X3PKA7"/>
<dbReference type="GO" id="GO:0003677">
    <property type="term" value="F:DNA binding"/>
    <property type="evidence" value="ECO:0007669"/>
    <property type="project" value="InterPro"/>
</dbReference>
<dbReference type="SMART" id="SM00259">
    <property type="entry name" value="ZnF_A20"/>
    <property type="match status" value="1"/>
</dbReference>
<dbReference type="InterPro" id="IPR035896">
    <property type="entry name" value="AN1-like_Znf"/>
</dbReference>
<evidence type="ECO:0000256" key="1">
    <source>
        <dbReference type="ARBA" id="ARBA00022723"/>
    </source>
</evidence>
<keyword evidence="3" id="KW-0862">Zinc</keyword>
<evidence type="ECO:0000259" key="6">
    <source>
        <dbReference type="PROSITE" id="PS51036"/>
    </source>
</evidence>
<dbReference type="Gene3D" id="4.10.1110.10">
    <property type="entry name" value="AN1-like Zinc finger"/>
    <property type="match status" value="1"/>
</dbReference>
<feature type="region of interest" description="Disordered" evidence="5">
    <location>
        <begin position="46"/>
        <end position="101"/>
    </location>
</feature>
<dbReference type="EMBL" id="GEEE01010942">
    <property type="protein sequence ID" value="JAP52283.1"/>
    <property type="molecule type" value="Transcribed_RNA"/>
</dbReference>